<organism evidence="9 10">
    <name type="scientific">Solobacterium moorei</name>
    <dbReference type="NCBI Taxonomy" id="102148"/>
    <lineage>
        <taxon>Bacteria</taxon>
        <taxon>Bacillati</taxon>
        <taxon>Bacillota</taxon>
        <taxon>Erysipelotrichia</taxon>
        <taxon>Erysipelotrichales</taxon>
        <taxon>Erysipelotrichaceae</taxon>
        <taxon>Solobacterium</taxon>
    </lineage>
</organism>
<feature type="transmembrane region" description="Helical" evidence="7">
    <location>
        <begin position="254"/>
        <end position="273"/>
    </location>
</feature>
<evidence type="ECO:0000256" key="3">
    <source>
        <dbReference type="ARBA" id="ARBA00022475"/>
    </source>
</evidence>
<comment type="caution">
    <text evidence="9">The sequence shown here is derived from an EMBL/GenBank/DDBJ whole genome shotgun (WGS) entry which is preliminary data.</text>
</comment>
<feature type="transmembrane region" description="Helical" evidence="7">
    <location>
        <begin position="120"/>
        <end position="138"/>
    </location>
</feature>
<feature type="transmembrane region" description="Helical" evidence="7">
    <location>
        <begin position="320"/>
        <end position="343"/>
    </location>
</feature>
<dbReference type="PANTHER" id="PTHR40074:SF2">
    <property type="entry name" value="O-ACETYLTRANSFERASE WECH"/>
    <property type="match status" value="1"/>
</dbReference>
<feature type="transmembrane region" description="Helical" evidence="7">
    <location>
        <begin position="77"/>
        <end position="95"/>
    </location>
</feature>
<evidence type="ECO:0000256" key="2">
    <source>
        <dbReference type="ARBA" id="ARBA00007400"/>
    </source>
</evidence>
<feature type="transmembrane region" description="Helical" evidence="7">
    <location>
        <begin position="150"/>
        <end position="170"/>
    </location>
</feature>
<dbReference type="Proteomes" id="UP000284731">
    <property type="component" value="Unassembled WGS sequence"/>
</dbReference>
<gene>
    <name evidence="9" type="ORF">DWX20_02605</name>
</gene>
<evidence type="ECO:0000256" key="1">
    <source>
        <dbReference type="ARBA" id="ARBA00004651"/>
    </source>
</evidence>
<dbReference type="RefSeq" id="WP_118764374.1">
    <property type="nucleotide sequence ID" value="NZ_CABJCF010000001.1"/>
</dbReference>
<keyword evidence="6 7" id="KW-0472">Membrane</keyword>
<keyword evidence="3" id="KW-1003">Cell membrane</keyword>
<feature type="transmembrane region" description="Helical" evidence="7">
    <location>
        <begin position="48"/>
        <end position="65"/>
    </location>
</feature>
<comment type="similarity">
    <text evidence="2">Belongs to the acyltransferase 3 family.</text>
</comment>
<dbReference type="PANTHER" id="PTHR40074">
    <property type="entry name" value="O-ACETYLTRANSFERASE WECH"/>
    <property type="match status" value="1"/>
</dbReference>
<feature type="transmembrane region" description="Helical" evidence="7">
    <location>
        <begin position="224"/>
        <end position="242"/>
    </location>
</feature>
<keyword evidence="5 7" id="KW-1133">Transmembrane helix</keyword>
<dbReference type="GO" id="GO:0016413">
    <property type="term" value="F:O-acetyltransferase activity"/>
    <property type="evidence" value="ECO:0007669"/>
    <property type="project" value="TreeGrafter"/>
</dbReference>
<feature type="transmembrane region" description="Helical" evidence="7">
    <location>
        <begin position="293"/>
        <end position="314"/>
    </location>
</feature>
<evidence type="ECO:0000256" key="4">
    <source>
        <dbReference type="ARBA" id="ARBA00022692"/>
    </source>
</evidence>
<proteinExistence type="inferred from homology"/>
<feature type="domain" description="Acyltransferase 3" evidence="8">
    <location>
        <begin position="6"/>
        <end position="339"/>
    </location>
</feature>
<comment type="subcellular location">
    <subcellularLocation>
        <location evidence="1">Cell membrane</location>
        <topology evidence="1">Multi-pass membrane protein</topology>
    </subcellularLocation>
</comment>
<evidence type="ECO:0000256" key="5">
    <source>
        <dbReference type="ARBA" id="ARBA00022989"/>
    </source>
</evidence>
<feature type="transmembrane region" description="Helical" evidence="7">
    <location>
        <begin position="9"/>
        <end position="28"/>
    </location>
</feature>
<dbReference type="Pfam" id="PF01757">
    <property type="entry name" value="Acyl_transf_3"/>
    <property type="match status" value="1"/>
</dbReference>
<accession>A0A412PII9</accession>
<sequence length="354" mass="40683">MKRKVYCDYLRLIATFAVVFIHVAASNWSNVDVNGMQWQVFNIYDSLVRWGVPIFVMISGALFLNRDVPIKNIYSKYVLRMVIAFVSWSLFYAILTTDTFQHGLIYSLKSHIGTLVTGHYHMWFVLMIIGLYMCIPLMKKIVSDETVMKYFLKLSFAFSFMLPWLLKIVNDFVGYNNGMIQKMVTAIDSNLTNMGMSMVLGYTFYFILGYYLDRIVLKKNVRMMIYAAGILGFIFTVVADAGLSIKTQVANSNYYGNFEVNVLFEVIAVHTFFKYHTFQNEKMNQFVIVLSKFGFGAYLIHTFIIESMAAILHFDTLSMNAWVSVPVISIIVFIVSMSVSALLNHIPVIKKYCV</sequence>
<feature type="transmembrane region" description="Helical" evidence="7">
    <location>
        <begin position="190"/>
        <end position="212"/>
    </location>
</feature>
<dbReference type="EMBL" id="QRWX01000001">
    <property type="protein sequence ID" value="RGT57958.1"/>
    <property type="molecule type" value="Genomic_DNA"/>
</dbReference>
<dbReference type="AlphaFoldDB" id="A0A412PII9"/>
<keyword evidence="4 7" id="KW-0812">Transmembrane</keyword>
<evidence type="ECO:0000256" key="7">
    <source>
        <dbReference type="SAM" id="Phobius"/>
    </source>
</evidence>
<protein>
    <recommendedName>
        <fullName evidence="8">Acyltransferase 3 domain-containing protein</fullName>
    </recommendedName>
</protein>
<evidence type="ECO:0000259" key="8">
    <source>
        <dbReference type="Pfam" id="PF01757"/>
    </source>
</evidence>
<dbReference type="GO" id="GO:0005886">
    <property type="term" value="C:plasma membrane"/>
    <property type="evidence" value="ECO:0007669"/>
    <property type="project" value="UniProtKB-SubCell"/>
</dbReference>
<name>A0A412PII9_9FIRM</name>
<evidence type="ECO:0000313" key="9">
    <source>
        <dbReference type="EMBL" id="RGT57958.1"/>
    </source>
</evidence>
<reference evidence="9 10" key="1">
    <citation type="submission" date="2018-08" db="EMBL/GenBank/DDBJ databases">
        <title>A genome reference for cultivated species of the human gut microbiota.</title>
        <authorList>
            <person name="Zou Y."/>
            <person name="Xue W."/>
            <person name="Luo G."/>
        </authorList>
    </citation>
    <scope>NUCLEOTIDE SEQUENCE [LARGE SCALE GENOMIC DNA]</scope>
    <source>
        <strain evidence="9 10">AF18-46</strain>
    </source>
</reference>
<evidence type="ECO:0000256" key="6">
    <source>
        <dbReference type="ARBA" id="ARBA00023136"/>
    </source>
</evidence>
<dbReference type="InterPro" id="IPR002656">
    <property type="entry name" value="Acyl_transf_3_dom"/>
</dbReference>
<dbReference type="GO" id="GO:0009246">
    <property type="term" value="P:enterobacterial common antigen biosynthetic process"/>
    <property type="evidence" value="ECO:0007669"/>
    <property type="project" value="TreeGrafter"/>
</dbReference>
<evidence type="ECO:0000313" key="10">
    <source>
        <dbReference type="Proteomes" id="UP000284731"/>
    </source>
</evidence>